<gene>
    <name evidence="4" type="ORF">BGE01nite_38970</name>
</gene>
<dbReference type="GO" id="GO:0016787">
    <property type="term" value="F:hydrolase activity"/>
    <property type="evidence" value="ECO:0007669"/>
    <property type="project" value="InterPro"/>
</dbReference>
<evidence type="ECO:0000313" key="5">
    <source>
        <dbReference type="Proteomes" id="UP000321577"/>
    </source>
</evidence>
<dbReference type="Gene3D" id="2.60.120.560">
    <property type="entry name" value="Exo-inulinase, domain 1"/>
    <property type="match status" value="1"/>
</dbReference>
<evidence type="ECO:0000256" key="1">
    <source>
        <dbReference type="ARBA" id="ARBA00022737"/>
    </source>
</evidence>
<keyword evidence="5" id="KW-1185">Reference proteome</keyword>
<feature type="repeat" description="NHL" evidence="2">
    <location>
        <begin position="341"/>
        <end position="380"/>
    </location>
</feature>
<dbReference type="EMBL" id="BKAG01000032">
    <property type="protein sequence ID" value="GEP44606.1"/>
    <property type="molecule type" value="Genomic_DNA"/>
</dbReference>
<keyword evidence="1" id="KW-0677">Repeat</keyword>
<organism evidence="4 5">
    <name type="scientific">Brevifollis gellanilyticus</name>
    <dbReference type="NCBI Taxonomy" id="748831"/>
    <lineage>
        <taxon>Bacteria</taxon>
        <taxon>Pseudomonadati</taxon>
        <taxon>Verrucomicrobiota</taxon>
        <taxon>Verrucomicrobiia</taxon>
        <taxon>Verrucomicrobiales</taxon>
        <taxon>Verrucomicrobiaceae</taxon>
    </lineage>
</organism>
<dbReference type="InterPro" id="IPR011042">
    <property type="entry name" value="6-blade_b-propeller_TolB-like"/>
</dbReference>
<dbReference type="PANTHER" id="PTHR24104">
    <property type="entry name" value="E3 UBIQUITIN-PROTEIN LIGASE NHLRC1-RELATED"/>
    <property type="match status" value="1"/>
</dbReference>
<reference evidence="4 5" key="1">
    <citation type="submission" date="2019-07" db="EMBL/GenBank/DDBJ databases">
        <title>Whole genome shotgun sequence of Brevifollis gellanilyticus NBRC 108608.</title>
        <authorList>
            <person name="Hosoyama A."/>
            <person name="Uohara A."/>
            <person name="Ohji S."/>
            <person name="Ichikawa N."/>
        </authorList>
    </citation>
    <scope>NUCLEOTIDE SEQUENCE [LARGE SCALE GENOMIC DNA]</scope>
    <source>
        <strain evidence="4 5">NBRC 108608</strain>
    </source>
</reference>
<name>A0A512MCZ9_9BACT</name>
<dbReference type="PANTHER" id="PTHR24104:SF25">
    <property type="entry name" value="PROTEIN LIN-41"/>
    <property type="match status" value="1"/>
</dbReference>
<dbReference type="Gene3D" id="2.120.10.30">
    <property type="entry name" value="TolB, C-terminal domain"/>
    <property type="match status" value="3"/>
</dbReference>
<evidence type="ECO:0000256" key="2">
    <source>
        <dbReference type="PROSITE-ProRule" id="PRU00504"/>
    </source>
</evidence>
<evidence type="ECO:0000259" key="3">
    <source>
        <dbReference type="Pfam" id="PF06439"/>
    </source>
</evidence>
<dbReference type="PROSITE" id="PS51125">
    <property type="entry name" value="NHL"/>
    <property type="match status" value="3"/>
</dbReference>
<dbReference type="Pfam" id="PF06439">
    <property type="entry name" value="3keto-disac_hyd"/>
    <property type="match status" value="1"/>
</dbReference>
<dbReference type="InterPro" id="IPR001258">
    <property type="entry name" value="NHL_repeat"/>
</dbReference>
<dbReference type="SUPFAM" id="SSF63829">
    <property type="entry name" value="Calcium-dependent phosphotriesterase"/>
    <property type="match status" value="1"/>
</dbReference>
<sequence>MIRDNKVDTAWSQVGWGSFVVDDGALRTEPDDRGMGLLLYTKEKLGDCQIRIVYRCEKPKSNAGIYVRLDDGILAKAGEKSPEVHRDEKTGRLSKAMLQVLEDASNKHLGAWYPVHHGYEVQIMDDTDEFHRTGAIYSLAKSAPLPPKPQTEWRTMIITLNATRIRVEVDGTLLSTFDSAAKDLPPRKKWTEPIRDIPRPTHGYIGLQNHDPGDVIWFKEISVRPLAKASTTQAAPKAATFETMWGKEGEAPGDFNIPIGIAINAADEIFISDHYNSRVQKFDADGKLLAHFPVLPNPGGITADGDLLYITHFPVARVNQTKAQDRVSVYSQKGEFIREWGSTGTGDGQLSWPGGLAVNKAGEVFVADQTNRRVQVFDREGKFLRKWGEYGVKPGQFGGNTNPKSRVGGPQFIAINQAGCIFTTEASVGRIQKFSPEGKPLLAWGTLDDKPGAFGGFFTGFNAKLIGPIGIAFDRQNRLWISAVSGRVQCFSPEGTYIGGIGDTQGTEEGQFYAPHGVAINSHNELFVVDTYNHRVQKYVITAP</sequence>
<proteinExistence type="predicted"/>
<protein>
    <recommendedName>
        <fullName evidence="3">3-keto-alpha-glucoside-1,2-lyase/3-keto-2-hydroxy-glucal hydratase domain-containing protein</fullName>
    </recommendedName>
</protein>
<accession>A0A512MCZ9</accession>
<evidence type="ECO:0000313" key="4">
    <source>
        <dbReference type="EMBL" id="GEP44606.1"/>
    </source>
</evidence>
<dbReference type="AlphaFoldDB" id="A0A512MCZ9"/>
<dbReference type="GO" id="GO:0008270">
    <property type="term" value="F:zinc ion binding"/>
    <property type="evidence" value="ECO:0007669"/>
    <property type="project" value="UniProtKB-KW"/>
</dbReference>
<comment type="caution">
    <text evidence="4">The sequence shown here is derived from an EMBL/GenBank/DDBJ whole genome shotgun (WGS) entry which is preliminary data.</text>
</comment>
<dbReference type="Proteomes" id="UP000321577">
    <property type="component" value="Unassembled WGS sequence"/>
</dbReference>
<feature type="domain" description="3-keto-alpha-glucoside-1,2-lyase/3-keto-2-hydroxy-glucal hydratase" evidence="3">
    <location>
        <begin position="9"/>
        <end position="224"/>
    </location>
</feature>
<dbReference type="InterPro" id="IPR050952">
    <property type="entry name" value="TRIM-NHL_E3_ligases"/>
</dbReference>
<dbReference type="InterPro" id="IPR010496">
    <property type="entry name" value="AL/BT2_dom"/>
</dbReference>
<feature type="repeat" description="NHL" evidence="2">
    <location>
        <begin position="246"/>
        <end position="285"/>
    </location>
</feature>
<feature type="repeat" description="NHL" evidence="2">
    <location>
        <begin position="506"/>
        <end position="542"/>
    </location>
</feature>
<dbReference type="Pfam" id="PF01436">
    <property type="entry name" value="NHL"/>
    <property type="match status" value="3"/>
</dbReference>